<dbReference type="Pfam" id="PF01553">
    <property type="entry name" value="Acyltransferase"/>
    <property type="match status" value="1"/>
</dbReference>
<evidence type="ECO:0000256" key="1">
    <source>
        <dbReference type="ARBA" id="ARBA00022679"/>
    </source>
</evidence>
<dbReference type="PANTHER" id="PTHR10434">
    <property type="entry name" value="1-ACYL-SN-GLYCEROL-3-PHOSPHATE ACYLTRANSFERASE"/>
    <property type="match status" value="1"/>
</dbReference>
<comment type="caution">
    <text evidence="4">The sequence shown here is derived from an EMBL/GenBank/DDBJ whole genome shotgun (WGS) entry which is preliminary data.</text>
</comment>
<dbReference type="SMART" id="SM00563">
    <property type="entry name" value="PlsC"/>
    <property type="match status" value="1"/>
</dbReference>
<feature type="domain" description="Phospholipid/glycerol acyltransferase" evidence="3">
    <location>
        <begin position="37"/>
        <end position="156"/>
    </location>
</feature>
<dbReference type="AlphaFoldDB" id="A0A7H0K950"/>
<dbReference type="PANTHER" id="PTHR10434:SF11">
    <property type="entry name" value="1-ACYL-SN-GLYCEROL-3-PHOSPHATE ACYLTRANSFERASE"/>
    <property type="match status" value="1"/>
</dbReference>
<evidence type="ECO:0000256" key="2">
    <source>
        <dbReference type="ARBA" id="ARBA00023315"/>
    </source>
</evidence>
<evidence type="ECO:0000313" key="4">
    <source>
        <dbReference type="EMBL" id="MBA1837273.1"/>
    </source>
</evidence>
<evidence type="ECO:0000313" key="5">
    <source>
        <dbReference type="Proteomes" id="UP000577408"/>
    </source>
</evidence>
<gene>
    <name evidence="4" type="ORF">HMA55_05040</name>
</gene>
<evidence type="ECO:0000259" key="3">
    <source>
        <dbReference type="SMART" id="SM00563"/>
    </source>
</evidence>
<dbReference type="Proteomes" id="UP000577408">
    <property type="component" value="Unassembled WGS sequence"/>
</dbReference>
<dbReference type="InterPro" id="IPR002123">
    <property type="entry name" value="Plipid/glycerol_acylTrfase"/>
</dbReference>
<protein>
    <submittedName>
        <fullName evidence="4">1-acyl-sn-glycerol-3-phosphate acyltransferase</fullName>
    </submittedName>
</protein>
<dbReference type="EMBL" id="JABFED010000002">
    <property type="protein sequence ID" value="MBA1837273.1"/>
    <property type="molecule type" value="Genomic_DNA"/>
</dbReference>
<sequence length="242" mass="26784">MNNKWYSLFKILLGPPLLVWNRPTIEGAENIPEHGAGILVSNHQAVLDSFYLPLLVRRQITFPAKKEYFTTPGLSGRVQKFFFSSVGQIPVDRGAKDAGDALQSAAESVLSKGDLFGIYPEGTRSPDGRVYRGRTGVARIAMPTGAPVMLIGMIGSGKANPIGTKIPRPVKVRIKVSEPIDPRAWAEEHGYDPDSREVMRPFTDYCMRRLAEMVGEDYVDVYASDVKKALEETGEYPEEARP</sequence>
<dbReference type="RefSeq" id="WP_181191966.1">
    <property type="nucleotide sequence ID" value="NZ_JABFED010000002.1"/>
</dbReference>
<dbReference type="GO" id="GO:0006654">
    <property type="term" value="P:phosphatidic acid biosynthetic process"/>
    <property type="evidence" value="ECO:0007669"/>
    <property type="project" value="TreeGrafter"/>
</dbReference>
<keyword evidence="1 4" id="KW-0808">Transferase</keyword>
<organism evidence="4 5">
    <name type="scientific">Corynebacterium wankanglinii</name>
    <dbReference type="NCBI Taxonomy" id="2735136"/>
    <lineage>
        <taxon>Bacteria</taxon>
        <taxon>Bacillati</taxon>
        <taxon>Actinomycetota</taxon>
        <taxon>Actinomycetes</taxon>
        <taxon>Mycobacteriales</taxon>
        <taxon>Corynebacteriaceae</taxon>
        <taxon>Corynebacterium</taxon>
    </lineage>
</organism>
<dbReference type="GO" id="GO:0005886">
    <property type="term" value="C:plasma membrane"/>
    <property type="evidence" value="ECO:0007669"/>
    <property type="project" value="TreeGrafter"/>
</dbReference>
<accession>A0A7H0K950</accession>
<dbReference type="SUPFAM" id="SSF69593">
    <property type="entry name" value="Glycerol-3-phosphate (1)-acyltransferase"/>
    <property type="match status" value="1"/>
</dbReference>
<proteinExistence type="predicted"/>
<dbReference type="GO" id="GO:0003841">
    <property type="term" value="F:1-acylglycerol-3-phosphate O-acyltransferase activity"/>
    <property type="evidence" value="ECO:0007669"/>
    <property type="project" value="TreeGrafter"/>
</dbReference>
<dbReference type="CDD" id="cd07989">
    <property type="entry name" value="LPLAT_AGPAT-like"/>
    <property type="match status" value="1"/>
</dbReference>
<keyword evidence="2 4" id="KW-0012">Acyltransferase</keyword>
<reference evidence="4 5" key="1">
    <citation type="submission" date="2020-05" db="EMBL/GenBank/DDBJ databases">
        <title>Descriptions of Corynebacterium xxxx sp. nov., Corynebacterium yyyy sp. nov. and Corynebacterium zzzz sp. nov.</title>
        <authorList>
            <person name="Zhang G."/>
        </authorList>
    </citation>
    <scope>NUCLEOTIDE SEQUENCE [LARGE SCALE GENOMIC DNA]</scope>
    <source>
        <strain evidence="5">zg-913</strain>
    </source>
</reference>
<name>A0A7H0K950_9CORY</name>
<keyword evidence="5" id="KW-1185">Reference proteome</keyword>